<dbReference type="RefSeq" id="WP_332919186.1">
    <property type="nucleotide sequence ID" value="NZ_AP025292.1"/>
</dbReference>
<dbReference type="Pfam" id="PF04024">
    <property type="entry name" value="PspC"/>
    <property type="match status" value="1"/>
</dbReference>
<reference evidence="8 9" key="1">
    <citation type="submission" date="2021-12" db="EMBL/GenBank/DDBJ databases">
        <title>Genome sequencing of bacteria with rrn-lacking chromosome and rrn-plasmid.</title>
        <authorList>
            <person name="Anda M."/>
            <person name="Iwasaki W."/>
        </authorList>
    </citation>
    <scope>NUCLEOTIDE SEQUENCE [LARGE SCALE GENOMIC DNA]</scope>
    <source>
        <strain evidence="8 9">NBRC 101262</strain>
    </source>
</reference>
<keyword evidence="4 6" id="KW-1133">Transmembrane helix</keyword>
<dbReference type="PANTHER" id="PTHR33885:SF3">
    <property type="entry name" value="PHAGE SHOCK PROTEIN C"/>
    <property type="match status" value="1"/>
</dbReference>
<proteinExistence type="predicted"/>
<feature type="transmembrane region" description="Helical" evidence="6">
    <location>
        <begin position="12"/>
        <end position="27"/>
    </location>
</feature>
<evidence type="ECO:0000256" key="1">
    <source>
        <dbReference type="ARBA" id="ARBA00004162"/>
    </source>
</evidence>
<name>A0ABN6L7T3_9BACT</name>
<evidence type="ECO:0000313" key="8">
    <source>
        <dbReference type="EMBL" id="BDC99287.1"/>
    </source>
</evidence>
<evidence type="ECO:0000259" key="7">
    <source>
        <dbReference type="Pfam" id="PF04024"/>
    </source>
</evidence>
<evidence type="ECO:0000256" key="5">
    <source>
        <dbReference type="ARBA" id="ARBA00023136"/>
    </source>
</evidence>
<evidence type="ECO:0000256" key="6">
    <source>
        <dbReference type="SAM" id="Phobius"/>
    </source>
</evidence>
<dbReference type="Proteomes" id="UP001354989">
    <property type="component" value="Chromosome"/>
</dbReference>
<evidence type="ECO:0000256" key="3">
    <source>
        <dbReference type="ARBA" id="ARBA00022692"/>
    </source>
</evidence>
<gene>
    <name evidence="8" type="ORF">PEPS_15680</name>
</gene>
<dbReference type="EMBL" id="AP025292">
    <property type="protein sequence ID" value="BDC99287.1"/>
    <property type="molecule type" value="Genomic_DNA"/>
</dbReference>
<accession>A0ABN6L7T3</accession>
<dbReference type="PANTHER" id="PTHR33885">
    <property type="entry name" value="PHAGE SHOCK PROTEIN C"/>
    <property type="match status" value="1"/>
</dbReference>
<dbReference type="InterPro" id="IPR052027">
    <property type="entry name" value="PspC"/>
</dbReference>
<evidence type="ECO:0000256" key="2">
    <source>
        <dbReference type="ARBA" id="ARBA00022475"/>
    </source>
</evidence>
<dbReference type="InterPro" id="IPR007168">
    <property type="entry name" value="Phageshock_PspC_N"/>
</dbReference>
<keyword evidence="2" id="KW-1003">Cell membrane</keyword>
<evidence type="ECO:0000256" key="4">
    <source>
        <dbReference type="ARBA" id="ARBA00022989"/>
    </source>
</evidence>
<comment type="subcellular location">
    <subcellularLocation>
        <location evidence="1">Cell membrane</location>
        <topology evidence="1">Single-pass membrane protein</topology>
    </subcellularLocation>
</comment>
<keyword evidence="5 6" id="KW-0472">Membrane</keyword>
<keyword evidence="9" id="KW-1185">Reference proteome</keyword>
<feature type="domain" description="Phage shock protein PspC N-terminal" evidence="7">
    <location>
        <begin position="3"/>
        <end position="59"/>
    </location>
</feature>
<feature type="transmembrane region" description="Helical" evidence="6">
    <location>
        <begin position="33"/>
        <end position="57"/>
    </location>
</feature>
<protein>
    <submittedName>
        <fullName evidence="8">PspC domain-containing protein</fullName>
    </submittedName>
</protein>
<organism evidence="8 9">
    <name type="scientific">Persicobacter psychrovividus</name>
    <dbReference type="NCBI Taxonomy" id="387638"/>
    <lineage>
        <taxon>Bacteria</taxon>
        <taxon>Pseudomonadati</taxon>
        <taxon>Bacteroidota</taxon>
        <taxon>Cytophagia</taxon>
        <taxon>Cytophagales</taxon>
        <taxon>Persicobacteraceae</taxon>
        <taxon>Persicobacter</taxon>
    </lineage>
</organism>
<sequence length="62" mass="7117">MERRLYRSINRKLIAGVCAGIGVYFNIDPVIIRLIFILLFLSLGIGFLAYAIMWIVIPADRF</sequence>
<evidence type="ECO:0000313" key="9">
    <source>
        <dbReference type="Proteomes" id="UP001354989"/>
    </source>
</evidence>
<keyword evidence="3 6" id="KW-0812">Transmembrane</keyword>